<evidence type="ECO:0000313" key="5">
    <source>
        <dbReference type="Proteomes" id="UP000243081"/>
    </source>
</evidence>
<dbReference type="InterPro" id="IPR023214">
    <property type="entry name" value="HAD_sf"/>
</dbReference>
<dbReference type="EMBL" id="LUKN01002201">
    <property type="protein sequence ID" value="OAQ99481.1"/>
    <property type="molecule type" value="Genomic_DNA"/>
</dbReference>
<dbReference type="GO" id="GO:0005737">
    <property type="term" value="C:cytoplasm"/>
    <property type="evidence" value="ECO:0007669"/>
    <property type="project" value="TreeGrafter"/>
</dbReference>
<keyword evidence="3" id="KW-0460">Magnesium</keyword>
<dbReference type="OrthoDB" id="413953at2759"/>
<sequence>MPNGQLTRREAAAILDRYDRTSASSTSLSDSQLKAGKKLIFVTNNSTASRDSVYQRLKEFGIAASIEEIFTSGYSTAVYLTRFNKLSPPRDKVFILGSTGIEEELAAVGIEFAGGTDQAFQRQVVEDDFRRLAEESNALSIFGAVVVGMDLNVNYLKLSHAVTHVRNGAAFLATNLDATFPTSGASFPASGSLAAAVSKAAGVEPLLMGKPSPWMMDAILARYGPFDRHRTCMVGDGLDVDIRFGSEQGLGTLLVLSGVSSLEDLENTRYEPEAVVGRLADLVPELQHLDMTED</sequence>
<feature type="binding site" evidence="2">
    <location>
        <position position="210"/>
    </location>
    <ligand>
        <name>substrate</name>
    </ligand>
</feature>
<keyword evidence="3" id="KW-0479">Metal-binding</keyword>
<keyword evidence="5" id="KW-1185">Reference proteome</keyword>
<dbReference type="Pfam" id="PF13344">
    <property type="entry name" value="Hydrolase_6"/>
    <property type="match status" value="1"/>
</dbReference>
<evidence type="ECO:0000256" key="1">
    <source>
        <dbReference type="PIRNR" id="PIRNR000915"/>
    </source>
</evidence>
<dbReference type="GO" id="GO:0004035">
    <property type="term" value="F:alkaline phosphatase activity"/>
    <property type="evidence" value="ECO:0007669"/>
    <property type="project" value="TreeGrafter"/>
</dbReference>
<dbReference type="NCBIfam" id="TIGR01460">
    <property type="entry name" value="HAD-SF-IIA"/>
    <property type="match status" value="1"/>
</dbReference>
<dbReference type="PIRSF" id="PIRSF000915">
    <property type="entry name" value="PGP-type_phosphatase"/>
    <property type="match status" value="1"/>
</dbReference>
<dbReference type="Gene3D" id="3.40.50.1000">
    <property type="entry name" value="HAD superfamily/HAD-like"/>
    <property type="match status" value="2"/>
</dbReference>
<dbReference type="GO" id="GO:0046872">
    <property type="term" value="F:metal ion binding"/>
    <property type="evidence" value="ECO:0007669"/>
    <property type="project" value="UniProtKB-KW"/>
</dbReference>
<dbReference type="PANTHER" id="PTHR19288">
    <property type="entry name" value="4-NITROPHENYLPHOSPHATASE-RELATED"/>
    <property type="match status" value="1"/>
</dbReference>
<evidence type="ECO:0000313" key="4">
    <source>
        <dbReference type="EMBL" id="OAQ99481.1"/>
    </source>
</evidence>
<dbReference type="InterPro" id="IPR006357">
    <property type="entry name" value="HAD-SF_hydro_IIA"/>
</dbReference>
<dbReference type="InterPro" id="IPR036412">
    <property type="entry name" value="HAD-like_sf"/>
</dbReference>
<name>A0A179IC33_CORDF</name>
<evidence type="ECO:0000256" key="3">
    <source>
        <dbReference type="PIRSR" id="PIRSR000915-3"/>
    </source>
</evidence>
<dbReference type="GO" id="GO:0008967">
    <property type="term" value="F:phosphoglycolate phosphatase activity"/>
    <property type="evidence" value="ECO:0007669"/>
    <property type="project" value="TreeGrafter"/>
</dbReference>
<accession>A0A179IC33</accession>
<feature type="binding site" evidence="3">
    <location>
        <position position="236"/>
    </location>
    <ligand>
        <name>Mg(2+)</name>
        <dbReference type="ChEBI" id="CHEBI:18420"/>
    </ligand>
</feature>
<dbReference type="PANTHER" id="PTHR19288:SF46">
    <property type="entry name" value="HALOACID DEHALOGENASE-LIKE HYDROLASE DOMAIN-CONTAINING PROTEIN 2"/>
    <property type="match status" value="1"/>
</dbReference>
<keyword evidence="1" id="KW-0378">Hydrolase</keyword>
<comment type="catalytic activity">
    <reaction evidence="1">
        <text>4-nitrophenyl phosphate + H2O = 4-nitrophenol + phosphate + H(+)</text>
        <dbReference type="Rhea" id="RHEA:21664"/>
        <dbReference type="ChEBI" id="CHEBI:15377"/>
        <dbReference type="ChEBI" id="CHEBI:15378"/>
        <dbReference type="ChEBI" id="CHEBI:43474"/>
        <dbReference type="ChEBI" id="CHEBI:57917"/>
        <dbReference type="ChEBI" id="CHEBI:61146"/>
        <dbReference type="EC" id="3.1.3.41"/>
    </reaction>
</comment>
<gene>
    <name evidence="4" type="ORF">LLEC1_02332</name>
</gene>
<organism evidence="4 5">
    <name type="scientific">Cordyceps confragosa</name>
    <name type="common">Lecanicillium lecanii</name>
    <dbReference type="NCBI Taxonomy" id="2714763"/>
    <lineage>
        <taxon>Eukaryota</taxon>
        <taxon>Fungi</taxon>
        <taxon>Dikarya</taxon>
        <taxon>Ascomycota</taxon>
        <taxon>Pezizomycotina</taxon>
        <taxon>Sordariomycetes</taxon>
        <taxon>Hypocreomycetidae</taxon>
        <taxon>Hypocreales</taxon>
        <taxon>Cordycipitaceae</taxon>
        <taxon>Akanthomyces</taxon>
    </lineage>
</organism>
<protein>
    <recommendedName>
        <fullName evidence="1">4-nitrophenylphosphatase</fullName>
        <shortName evidence="1">PNPPase</shortName>
        <ecNumber evidence="1">3.1.3.41</ecNumber>
    </recommendedName>
</protein>
<dbReference type="Pfam" id="PF13242">
    <property type="entry name" value="Hydrolase_like"/>
    <property type="match status" value="1"/>
</dbReference>
<evidence type="ECO:0000256" key="2">
    <source>
        <dbReference type="PIRSR" id="PIRSR000915-2"/>
    </source>
</evidence>
<dbReference type="Proteomes" id="UP000243081">
    <property type="component" value="Unassembled WGS sequence"/>
</dbReference>
<comment type="caution">
    <text evidence="4">The sequence shown here is derived from an EMBL/GenBank/DDBJ whole genome shotgun (WGS) entry which is preliminary data.</text>
</comment>
<dbReference type="OMA" id="AGLDFHI"/>
<dbReference type="SUPFAM" id="SSF56784">
    <property type="entry name" value="HAD-like"/>
    <property type="match status" value="1"/>
</dbReference>
<comment type="cofactor">
    <cofactor evidence="3">
        <name>Mg(2+)</name>
        <dbReference type="ChEBI" id="CHEBI:18420"/>
    </cofactor>
    <text evidence="3">Divalent metal ions. Mg(2+) is the most effective.</text>
</comment>
<proteinExistence type="predicted"/>
<reference evidence="4 5" key="1">
    <citation type="submission" date="2016-03" db="EMBL/GenBank/DDBJ databases">
        <title>Fine-scale spatial genetic structure of a fungal parasite of coffee scale insects.</title>
        <authorList>
            <person name="Jackson D."/>
            <person name="Zemenick K.A."/>
            <person name="Malloure B."/>
            <person name="Quandt C.A."/>
            <person name="James T.Y."/>
        </authorList>
    </citation>
    <scope>NUCLEOTIDE SEQUENCE [LARGE SCALE GENOMIC DNA]</scope>
    <source>
        <strain evidence="4 5">UM487</strain>
    </source>
</reference>
<dbReference type="AlphaFoldDB" id="A0A179IC33"/>
<dbReference type="EC" id="3.1.3.41" evidence="1"/>